<evidence type="ECO:0000313" key="2">
    <source>
        <dbReference type="Proteomes" id="UP000091857"/>
    </source>
</evidence>
<evidence type="ECO:0000313" key="1">
    <source>
        <dbReference type="EMBL" id="KAG8653803.1"/>
    </source>
</evidence>
<accession>A0ACB7HM69</accession>
<proteinExistence type="predicted"/>
<gene>
    <name evidence="1" type="ORF">MANES_05G068700v8</name>
</gene>
<protein>
    <submittedName>
        <fullName evidence="1">Uncharacterized protein</fullName>
    </submittedName>
</protein>
<sequence length="1137" mass="127269">MPLFSSFFYFVHENNRSSRWGLFDFPPNLPSKWLPSFSPSTNFLLRPIIHLKRHWANYCSLGAAFLASDELNSFSVSVGTGILQFSMADRCDAHFQSQSSPACVKVGIREQSIHMFRLECYMKNRNCNLLSEESTKVVGAATNPSPEGSKLDMWRFIYAANVELKQFFAYCWEQKDVGEGNHQLFQDTVPLDDTVALDSSLDETKLETLDFDTEVVDSPDHVKDVITHMVTEDEKEVVLDSESEGNCSSEFASVTNWLSNVKEDRRPEARVVGSQKRQFGSPFVQLEDSAETFDGSAGGTAAGRSLPQTHPFDQVFTGLNYNSSEEPRESSQANALDFVNHYLSLNNVGFSPGTKPRDAVKRKMSPVSGIKGCQSLAKQIQSRTTFGKDGIFEWADSDHYGGDDFFSKRMDAAFSQEGSRRRSVLRDQKAGHVYSKGSSSSENKCKEKFVNLDREVTSSPCSDSRTAVDCQKEINKMGQASKMILENNFVNNLNQHLPAVQLEQETDPCSIERNTPDVFDVGFSTQMAAEAMEALSYGLPSDSDAGVYQYQQNLLVDSSIGVTKSCIHFKKPCLQKDALEGIARTSKQIKGSARKRSSSSSLKRSGYDKLDNELAVTKKRKRSKSLAGSSNGINTVDKNKCPTRKSPKPAKKCTEEEATGKNNTKGCENYGNLSKPFEPVVCQTGLRNAKGTMQATKDEPDNVGHRMNNGVQSSVVTYKRKRSRLGPKPFGALRAGEKCAELCCEQLRKGGLFADKTVHWITGGELAETKDRPNNQWKRTSDIIKNGIVTYRRKNSLSSAKLSESLSAEGKHAKPCCNISDTVGKNELTQKEQGGLEMSSLLRFLKSNSWGCTKRKRTLRKRPSHSFGSSNQYISFMVIDAREGYKRSFNKNLPKSSLLKEIIRLGIPELKLDFSRRDLRKRKDTACVQVLFSQHLDDDIIRQQKKIMARLGISVASCSMDATHFIADKFVRTRNMLEAIAFGKPVVTHLWLESCGQASSLIDEKNYILRDVKKEKEIGFSMPVSLARASQHPLLENRRVLITPNIQPDKKMITSLVKAVHGQVVEETQISELKIPDDLLVLSCEEDHAICTPFLDKGAAVYSSELLLNGIVIQKLEYERHQLFRNSNKRSRHHNKR</sequence>
<organism evidence="1 2">
    <name type="scientific">Manihot esculenta</name>
    <name type="common">Cassava</name>
    <name type="synonym">Jatropha manihot</name>
    <dbReference type="NCBI Taxonomy" id="3983"/>
    <lineage>
        <taxon>Eukaryota</taxon>
        <taxon>Viridiplantae</taxon>
        <taxon>Streptophyta</taxon>
        <taxon>Embryophyta</taxon>
        <taxon>Tracheophyta</taxon>
        <taxon>Spermatophyta</taxon>
        <taxon>Magnoliopsida</taxon>
        <taxon>eudicotyledons</taxon>
        <taxon>Gunneridae</taxon>
        <taxon>Pentapetalae</taxon>
        <taxon>rosids</taxon>
        <taxon>fabids</taxon>
        <taxon>Malpighiales</taxon>
        <taxon>Euphorbiaceae</taxon>
        <taxon>Crotonoideae</taxon>
        <taxon>Manihoteae</taxon>
        <taxon>Manihot</taxon>
    </lineage>
</organism>
<comment type="caution">
    <text evidence="1">The sequence shown here is derived from an EMBL/GenBank/DDBJ whole genome shotgun (WGS) entry which is preliminary data.</text>
</comment>
<reference evidence="2" key="1">
    <citation type="journal article" date="2016" name="Nat. Biotechnol.">
        <title>Sequencing wild and cultivated cassava and related species reveals extensive interspecific hybridization and genetic diversity.</title>
        <authorList>
            <person name="Bredeson J.V."/>
            <person name="Lyons J.B."/>
            <person name="Prochnik S.E."/>
            <person name="Wu G.A."/>
            <person name="Ha C.M."/>
            <person name="Edsinger-Gonzales E."/>
            <person name="Grimwood J."/>
            <person name="Schmutz J."/>
            <person name="Rabbi I.Y."/>
            <person name="Egesi C."/>
            <person name="Nauluvula P."/>
            <person name="Lebot V."/>
            <person name="Ndunguru J."/>
            <person name="Mkamilo G."/>
            <person name="Bart R.S."/>
            <person name="Setter T.L."/>
            <person name="Gleadow R.M."/>
            <person name="Kulakow P."/>
            <person name="Ferguson M.E."/>
            <person name="Rounsley S."/>
            <person name="Rokhsar D.S."/>
        </authorList>
    </citation>
    <scope>NUCLEOTIDE SEQUENCE [LARGE SCALE GENOMIC DNA]</scope>
    <source>
        <strain evidence="2">cv. AM560-2</strain>
    </source>
</reference>
<dbReference type="EMBL" id="CM004391">
    <property type="protein sequence ID" value="KAG8653803.1"/>
    <property type="molecule type" value="Genomic_DNA"/>
</dbReference>
<dbReference type="Proteomes" id="UP000091857">
    <property type="component" value="Chromosome 5"/>
</dbReference>
<keyword evidence="2" id="KW-1185">Reference proteome</keyword>
<name>A0ACB7HM69_MANES</name>